<accession>A0A6B9F165</accession>
<dbReference type="Gene3D" id="3.40.50.720">
    <property type="entry name" value="NAD(P)-binding Rossmann-like Domain"/>
    <property type="match status" value="1"/>
</dbReference>
<dbReference type="GeneID" id="99245475"/>
<evidence type="ECO:0000313" key="2">
    <source>
        <dbReference type="EMBL" id="QGX93975.1"/>
    </source>
</evidence>
<dbReference type="RefSeq" id="WP_157688211.1">
    <property type="nucleotide sequence ID" value="NZ_CP034345.1"/>
</dbReference>
<dbReference type="SMART" id="SM00881">
    <property type="entry name" value="CoA_binding"/>
    <property type="match status" value="1"/>
</dbReference>
<dbReference type="Pfam" id="PF13380">
    <property type="entry name" value="CoA_binding_2"/>
    <property type="match status" value="1"/>
</dbReference>
<keyword evidence="3" id="KW-1185">Reference proteome</keyword>
<dbReference type="OrthoDB" id="42776at2157"/>
<dbReference type="EMBL" id="CP034345">
    <property type="protein sequence ID" value="QGX93975.1"/>
    <property type="molecule type" value="Genomic_DNA"/>
</dbReference>
<organism evidence="2 3">
    <name type="scientific">Haloplanus rallus</name>
    <dbReference type="NCBI Taxonomy" id="1816183"/>
    <lineage>
        <taxon>Archaea</taxon>
        <taxon>Methanobacteriati</taxon>
        <taxon>Methanobacteriota</taxon>
        <taxon>Stenosarchaea group</taxon>
        <taxon>Halobacteria</taxon>
        <taxon>Halobacteriales</taxon>
        <taxon>Haloferacaceae</taxon>
        <taxon>Haloplanus</taxon>
    </lineage>
</organism>
<dbReference type="KEGG" id="hra:EI982_03865"/>
<evidence type="ECO:0000313" key="3">
    <source>
        <dbReference type="Proteomes" id="UP000428325"/>
    </source>
</evidence>
<dbReference type="SUPFAM" id="SSF51735">
    <property type="entry name" value="NAD(P)-binding Rossmann-fold domains"/>
    <property type="match status" value="1"/>
</dbReference>
<evidence type="ECO:0000259" key="1">
    <source>
        <dbReference type="SMART" id="SM00881"/>
    </source>
</evidence>
<dbReference type="InterPro" id="IPR036291">
    <property type="entry name" value="NAD(P)-bd_dom_sf"/>
</dbReference>
<sequence>MTDATDDDIESLLDVDTIAVVGCSGTPGKAAHDVPAYLQRQGYDVVPVNPNREAVLGRPAADSLADVDEAVELVDVFRPSEAVSGVVDEVLERVATRGDVRGVWLQLGIRDDDAAARAREAELRVVQDRCLKVEHRQRRE</sequence>
<dbReference type="InterPro" id="IPR003781">
    <property type="entry name" value="CoA-bd"/>
</dbReference>
<name>A0A6B9F165_9EURY</name>
<protein>
    <submittedName>
        <fullName evidence="2">CoA-binding protein</fullName>
    </submittedName>
</protein>
<dbReference type="PANTHER" id="PTHR33303">
    <property type="entry name" value="CYTOPLASMIC PROTEIN-RELATED"/>
    <property type="match status" value="1"/>
</dbReference>
<gene>
    <name evidence="2" type="ORF">EI982_03865</name>
</gene>
<feature type="domain" description="CoA-binding" evidence="1">
    <location>
        <begin position="12"/>
        <end position="109"/>
    </location>
</feature>
<dbReference type="Proteomes" id="UP000428325">
    <property type="component" value="Chromosome"/>
</dbReference>
<dbReference type="PANTHER" id="PTHR33303:SF2">
    <property type="entry name" value="COA-BINDING DOMAIN-CONTAINING PROTEIN"/>
    <property type="match status" value="1"/>
</dbReference>
<reference evidence="2 3" key="1">
    <citation type="submission" date="2018-12" db="EMBL/GenBank/DDBJ databases">
        <title>Complete genome sequence of Haloplanus rallus MBLA0036.</title>
        <authorList>
            <person name="Nam Y.-d."/>
            <person name="Kang J."/>
            <person name="Chung W.-H."/>
            <person name="Park Y.S."/>
        </authorList>
    </citation>
    <scope>NUCLEOTIDE SEQUENCE [LARGE SCALE GENOMIC DNA]</scope>
    <source>
        <strain evidence="2 3">MBLA0036</strain>
    </source>
</reference>
<dbReference type="AlphaFoldDB" id="A0A6B9F165"/>
<proteinExistence type="predicted"/>